<sequence>MIGRYFLLVVGLLALPRAEAAAPLSLHSVAQVSAGGEVVISLQGYDQDIGTQLTATITKLPTDGKLYQLSDVHSKYGYDPKKGVEITSVPTTVVDAAKGKTRVLYVRPSVDREGAGDFDRIEYTVADATVTSTAGTVVIVGDGVNFRASDFSADSEGWTIEGNRVAGSSVTHEASSRGSLNHYVYGTDDSLNMAGGNDQDLWYFSAPSKFTGWQGAYYGGDMKFTMSSFSGDFSASNLNADTYLVKLFCQQCDTNKGVTIGFPMSATSFDGSTKTFTISMVETAGWLRDPENTLEAWTVPTKCDFVEVLSGLTSVQILGDFTKWYESVSLDDVSFGKSSAVSSIPFCAQGTPDASTCSCTGGFTS</sequence>
<keyword evidence="3" id="KW-1015">Disulfide bond</keyword>
<dbReference type="AlphaFoldDB" id="A0A9W7EAL5"/>
<dbReference type="Proteomes" id="UP001165085">
    <property type="component" value="Unassembled WGS sequence"/>
</dbReference>
<gene>
    <name evidence="7" type="ORF">TrST_g1399</name>
</gene>
<dbReference type="PROSITE" id="PS51115">
    <property type="entry name" value="LAMININ_IVA"/>
    <property type="match status" value="1"/>
</dbReference>
<keyword evidence="8" id="KW-1185">Reference proteome</keyword>
<accession>A0A9W7EAL5</accession>
<reference evidence="8" key="1">
    <citation type="journal article" date="2023" name="Commun. Biol.">
        <title>Genome analysis of Parmales, the sister group of diatoms, reveals the evolutionary specialization of diatoms from phago-mixotrophs to photoautotrophs.</title>
        <authorList>
            <person name="Ban H."/>
            <person name="Sato S."/>
            <person name="Yoshikawa S."/>
            <person name="Yamada K."/>
            <person name="Nakamura Y."/>
            <person name="Ichinomiya M."/>
            <person name="Sato N."/>
            <person name="Blanc-Mathieu R."/>
            <person name="Endo H."/>
            <person name="Kuwata A."/>
            <person name="Ogata H."/>
        </authorList>
    </citation>
    <scope>NUCLEOTIDE SEQUENCE [LARGE SCALE GENOMIC DNA]</scope>
    <source>
        <strain evidence="8">NIES 3701</strain>
    </source>
</reference>
<dbReference type="EMBL" id="BRXY01000150">
    <property type="protein sequence ID" value="GMH71658.1"/>
    <property type="molecule type" value="Genomic_DNA"/>
</dbReference>
<dbReference type="OrthoDB" id="430826at2759"/>
<dbReference type="SMART" id="SM00281">
    <property type="entry name" value="LamB"/>
    <property type="match status" value="1"/>
</dbReference>
<name>A0A9W7EAL5_9STRA</name>
<evidence type="ECO:0000313" key="7">
    <source>
        <dbReference type="EMBL" id="GMH71658.1"/>
    </source>
</evidence>
<feature type="signal peptide" evidence="5">
    <location>
        <begin position="1"/>
        <end position="20"/>
    </location>
</feature>
<keyword evidence="4" id="KW-0325">Glycoprotein</keyword>
<keyword evidence="1 5" id="KW-0732">Signal</keyword>
<comment type="caution">
    <text evidence="7">The sequence shown here is derived from an EMBL/GenBank/DDBJ whole genome shotgun (WGS) entry which is preliminary data.</text>
</comment>
<evidence type="ECO:0000256" key="2">
    <source>
        <dbReference type="ARBA" id="ARBA00022737"/>
    </source>
</evidence>
<feature type="chain" id="PRO_5040928653" description="Laminin IV type A domain-containing protein" evidence="5">
    <location>
        <begin position="21"/>
        <end position="365"/>
    </location>
</feature>
<dbReference type="Pfam" id="PF00052">
    <property type="entry name" value="Laminin_B"/>
    <property type="match status" value="1"/>
</dbReference>
<keyword evidence="2" id="KW-0677">Repeat</keyword>
<protein>
    <recommendedName>
        <fullName evidence="6">Laminin IV type A domain-containing protein</fullName>
    </recommendedName>
</protein>
<evidence type="ECO:0000256" key="3">
    <source>
        <dbReference type="ARBA" id="ARBA00023157"/>
    </source>
</evidence>
<evidence type="ECO:0000313" key="8">
    <source>
        <dbReference type="Proteomes" id="UP001165085"/>
    </source>
</evidence>
<evidence type="ECO:0000259" key="6">
    <source>
        <dbReference type="PROSITE" id="PS51115"/>
    </source>
</evidence>
<evidence type="ECO:0000256" key="4">
    <source>
        <dbReference type="ARBA" id="ARBA00023180"/>
    </source>
</evidence>
<feature type="domain" description="Laminin IV type A" evidence="6">
    <location>
        <begin position="153"/>
        <end position="365"/>
    </location>
</feature>
<proteinExistence type="predicted"/>
<organism evidence="7 8">
    <name type="scientific">Triparma strigata</name>
    <dbReference type="NCBI Taxonomy" id="1606541"/>
    <lineage>
        <taxon>Eukaryota</taxon>
        <taxon>Sar</taxon>
        <taxon>Stramenopiles</taxon>
        <taxon>Ochrophyta</taxon>
        <taxon>Bolidophyceae</taxon>
        <taxon>Parmales</taxon>
        <taxon>Triparmaceae</taxon>
        <taxon>Triparma</taxon>
    </lineage>
</organism>
<evidence type="ECO:0000256" key="1">
    <source>
        <dbReference type="ARBA" id="ARBA00022729"/>
    </source>
</evidence>
<evidence type="ECO:0000256" key="5">
    <source>
        <dbReference type="SAM" id="SignalP"/>
    </source>
</evidence>
<dbReference type="InterPro" id="IPR000034">
    <property type="entry name" value="Laminin_IV"/>
</dbReference>